<sequence length="84" mass="9734">LVKLHELRFELIPHPSYSPDLVPCEFFQFPNLKICLGGKKFSLNEEVVAVNEYFAGFKTAYFSGGIKKLEICWTKCIDLDRDYI</sequence>
<dbReference type="GO" id="GO:0008168">
    <property type="term" value="F:methyltransferase activity"/>
    <property type="evidence" value="ECO:0007669"/>
    <property type="project" value="UniProtKB-KW"/>
</dbReference>
<reference evidence="1 2" key="1">
    <citation type="journal article" date="2010" name="Science">
        <title>Genomic comparison of the ants Camponotus floridanus and Harpegnathos saltator.</title>
        <authorList>
            <person name="Bonasio R."/>
            <person name="Zhang G."/>
            <person name="Ye C."/>
            <person name="Mutti N.S."/>
            <person name="Fang X."/>
            <person name="Qin N."/>
            <person name="Donahue G."/>
            <person name="Yang P."/>
            <person name="Li Q."/>
            <person name="Li C."/>
            <person name="Zhang P."/>
            <person name="Huang Z."/>
            <person name="Berger S.L."/>
            <person name="Reinberg D."/>
            <person name="Wang J."/>
            <person name="Liebig J."/>
        </authorList>
    </citation>
    <scope>NUCLEOTIDE SEQUENCE [LARGE SCALE GENOMIC DNA]</scope>
    <source>
        <strain evidence="2">C129</strain>
    </source>
</reference>
<keyword evidence="1" id="KW-0808">Transferase</keyword>
<dbReference type="Proteomes" id="UP000000311">
    <property type="component" value="Unassembled WGS sequence"/>
</dbReference>
<protein>
    <submittedName>
        <fullName evidence="1">Histone-lysine N-methyltransferase SETMAR</fullName>
    </submittedName>
</protein>
<evidence type="ECO:0000313" key="2">
    <source>
        <dbReference type="Proteomes" id="UP000000311"/>
    </source>
</evidence>
<proteinExistence type="predicted"/>
<dbReference type="OMA" id="KLEICWT"/>
<gene>
    <name evidence="1" type="ORF">EAG_07912</name>
</gene>
<keyword evidence="2" id="KW-1185">Reference proteome</keyword>
<dbReference type="InParanoid" id="E2AAR7"/>
<feature type="non-terminal residue" evidence="1">
    <location>
        <position position="1"/>
    </location>
</feature>
<accession>E2AAR7</accession>
<name>E2AAR7_CAMFO</name>
<dbReference type="EMBL" id="GL438156">
    <property type="protein sequence ID" value="EFN69472.1"/>
    <property type="molecule type" value="Genomic_DNA"/>
</dbReference>
<keyword evidence="1" id="KW-0489">Methyltransferase</keyword>
<dbReference type="PANTHER" id="PTHR46060">
    <property type="entry name" value="MARINER MOS1 TRANSPOSASE-LIKE PROTEIN"/>
    <property type="match status" value="1"/>
</dbReference>
<organism evidence="2">
    <name type="scientific">Camponotus floridanus</name>
    <name type="common">Florida carpenter ant</name>
    <dbReference type="NCBI Taxonomy" id="104421"/>
    <lineage>
        <taxon>Eukaryota</taxon>
        <taxon>Metazoa</taxon>
        <taxon>Ecdysozoa</taxon>
        <taxon>Arthropoda</taxon>
        <taxon>Hexapoda</taxon>
        <taxon>Insecta</taxon>
        <taxon>Pterygota</taxon>
        <taxon>Neoptera</taxon>
        <taxon>Endopterygota</taxon>
        <taxon>Hymenoptera</taxon>
        <taxon>Apocrita</taxon>
        <taxon>Aculeata</taxon>
        <taxon>Formicoidea</taxon>
        <taxon>Formicidae</taxon>
        <taxon>Formicinae</taxon>
        <taxon>Camponotus</taxon>
    </lineage>
</organism>
<dbReference type="Gene3D" id="3.30.420.10">
    <property type="entry name" value="Ribonuclease H-like superfamily/Ribonuclease H"/>
    <property type="match status" value="1"/>
</dbReference>
<dbReference type="PANTHER" id="PTHR46060:SF1">
    <property type="entry name" value="MARINER MOS1 TRANSPOSASE-LIKE PROTEIN"/>
    <property type="match status" value="1"/>
</dbReference>
<evidence type="ECO:0000313" key="1">
    <source>
        <dbReference type="EMBL" id="EFN69472.1"/>
    </source>
</evidence>
<dbReference type="GO" id="GO:0003676">
    <property type="term" value="F:nucleic acid binding"/>
    <property type="evidence" value="ECO:0007669"/>
    <property type="project" value="InterPro"/>
</dbReference>
<dbReference type="AlphaFoldDB" id="E2AAR7"/>
<feature type="non-terminal residue" evidence="1">
    <location>
        <position position="84"/>
    </location>
</feature>
<dbReference type="InterPro" id="IPR036397">
    <property type="entry name" value="RNaseH_sf"/>
</dbReference>
<dbReference type="GO" id="GO:0032259">
    <property type="term" value="P:methylation"/>
    <property type="evidence" value="ECO:0007669"/>
    <property type="project" value="UniProtKB-KW"/>
</dbReference>
<dbReference type="OrthoDB" id="7543959at2759"/>
<dbReference type="InterPro" id="IPR052709">
    <property type="entry name" value="Transposase-MT_Hybrid"/>
</dbReference>